<accession>A0A517KXM3</accession>
<evidence type="ECO:0000313" key="2">
    <source>
        <dbReference type="Proteomes" id="UP000316270"/>
    </source>
</evidence>
<dbReference type="PANTHER" id="PTHR42085">
    <property type="entry name" value="F-BOX DOMAIN-CONTAINING PROTEIN"/>
    <property type="match status" value="1"/>
</dbReference>
<dbReference type="EMBL" id="CP042185">
    <property type="protein sequence ID" value="QDS68135.1"/>
    <property type="molecule type" value="Genomic_DNA"/>
</dbReference>
<organism evidence="1 2">
    <name type="scientific">Venturia effusa</name>
    <dbReference type="NCBI Taxonomy" id="50376"/>
    <lineage>
        <taxon>Eukaryota</taxon>
        <taxon>Fungi</taxon>
        <taxon>Dikarya</taxon>
        <taxon>Ascomycota</taxon>
        <taxon>Pezizomycotina</taxon>
        <taxon>Dothideomycetes</taxon>
        <taxon>Pleosporomycetidae</taxon>
        <taxon>Venturiales</taxon>
        <taxon>Venturiaceae</taxon>
        <taxon>Venturia</taxon>
    </lineage>
</organism>
<keyword evidence="2" id="KW-1185">Reference proteome</keyword>
<name>A0A517KXM3_9PEZI</name>
<dbReference type="Proteomes" id="UP000316270">
    <property type="component" value="Chromosome 1"/>
</dbReference>
<dbReference type="AlphaFoldDB" id="A0A517KXM3"/>
<sequence>MARYNIRRPRADQVGQPFPFLKLSGELRNVIYKLVVTSSTPIEPLQTIRKTVMKLPIVERPHEKQPAITRVSRQLRSEALPFYYSENVFDFKPCSLSFGSPFFRFSNIGDETLKHIRSVQFSRLRWPGLNILVTIKPDNSGMKITCEYWSSRERDKLTVTRKQDMAMTEALREHVETTETGTVCGLHLLEIVRET</sequence>
<dbReference type="OrthoDB" id="62952at2759"/>
<reference evidence="1 2" key="1">
    <citation type="submission" date="2019-07" db="EMBL/GenBank/DDBJ databases">
        <title>Finished genome of Venturia effusa.</title>
        <authorList>
            <person name="Young C.A."/>
            <person name="Cox M.P."/>
            <person name="Ganley A.R.D."/>
            <person name="David W.J."/>
        </authorList>
    </citation>
    <scope>NUCLEOTIDE SEQUENCE [LARGE SCALE GENOMIC DNA]</scope>
    <source>
        <strain evidence="2">albino</strain>
    </source>
</reference>
<proteinExistence type="predicted"/>
<evidence type="ECO:0000313" key="1">
    <source>
        <dbReference type="EMBL" id="QDS68135.1"/>
    </source>
</evidence>
<dbReference type="InterPro" id="IPR038883">
    <property type="entry name" value="AN11006-like"/>
</dbReference>
<protein>
    <submittedName>
        <fullName evidence="1">Uncharacterized protein</fullName>
    </submittedName>
</protein>
<gene>
    <name evidence="1" type="ORF">FKW77_010277</name>
</gene>
<dbReference type="PANTHER" id="PTHR42085:SF2">
    <property type="entry name" value="F-BOX DOMAIN-CONTAINING PROTEIN"/>
    <property type="match status" value="1"/>
</dbReference>